<keyword evidence="2" id="KW-1185">Reference proteome</keyword>
<gene>
    <name evidence="1" type="ORF">QFC19_007181</name>
</gene>
<evidence type="ECO:0000313" key="2">
    <source>
        <dbReference type="Proteomes" id="UP001241377"/>
    </source>
</evidence>
<reference evidence="1" key="1">
    <citation type="submission" date="2023-04" db="EMBL/GenBank/DDBJ databases">
        <title>Draft Genome sequencing of Naganishia species isolated from polar environments using Oxford Nanopore Technology.</title>
        <authorList>
            <person name="Leo P."/>
            <person name="Venkateswaran K."/>
        </authorList>
    </citation>
    <scope>NUCLEOTIDE SEQUENCE</scope>
    <source>
        <strain evidence="1">MNA-CCFEE 5261</strain>
    </source>
</reference>
<sequence length="209" mass="22898">MSSRKARVVALAVFAVLMILALHHTTRSRVPTNLDTEKKAQTLLTSNSLIDSNNDDKVDAAINHQISQLGTEDEAKPETKPEAAETGEFDPAKELVTIRALSPVVIFSKTTCPFSKRLKALLHDNYQITPQPAIVELDRHTHGAELQKYLAEVSGRRTVPNVLVGKSSKSRGGSDDMMALHESGELVLLLIEWGEKLVDVKQVEAPSNV</sequence>
<proteinExistence type="predicted"/>
<dbReference type="Proteomes" id="UP001241377">
    <property type="component" value="Unassembled WGS sequence"/>
</dbReference>
<evidence type="ECO:0000313" key="1">
    <source>
        <dbReference type="EMBL" id="KAJ9096527.1"/>
    </source>
</evidence>
<accession>A0ACC2VD85</accession>
<protein>
    <submittedName>
        <fullName evidence="1">Uncharacterized protein</fullName>
    </submittedName>
</protein>
<name>A0ACC2VD85_9TREE</name>
<comment type="caution">
    <text evidence="1">The sequence shown here is derived from an EMBL/GenBank/DDBJ whole genome shotgun (WGS) entry which is preliminary data.</text>
</comment>
<organism evidence="1 2">
    <name type="scientific">Naganishia cerealis</name>
    <dbReference type="NCBI Taxonomy" id="610337"/>
    <lineage>
        <taxon>Eukaryota</taxon>
        <taxon>Fungi</taxon>
        <taxon>Dikarya</taxon>
        <taxon>Basidiomycota</taxon>
        <taxon>Agaricomycotina</taxon>
        <taxon>Tremellomycetes</taxon>
        <taxon>Filobasidiales</taxon>
        <taxon>Filobasidiaceae</taxon>
        <taxon>Naganishia</taxon>
    </lineage>
</organism>
<dbReference type="EMBL" id="JASBWR010000093">
    <property type="protein sequence ID" value="KAJ9096527.1"/>
    <property type="molecule type" value="Genomic_DNA"/>
</dbReference>